<organism evidence="2 3">
    <name type="scientific">Hibiscus sabdariffa</name>
    <name type="common">roselle</name>
    <dbReference type="NCBI Taxonomy" id="183260"/>
    <lineage>
        <taxon>Eukaryota</taxon>
        <taxon>Viridiplantae</taxon>
        <taxon>Streptophyta</taxon>
        <taxon>Embryophyta</taxon>
        <taxon>Tracheophyta</taxon>
        <taxon>Spermatophyta</taxon>
        <taxon>Magnoliopsida</taxon>
        <taxon>eudicotyledons</taxon>
        <taxon>Gunneridae</taxon>
        <taxon>Pentapetalae</taxon>
        <taxon>rosids</taxon>
        <taxon>malvids</taxon>
        <taxon>Malvales</taxon>
        <taxon>Malvaceae</taxon>
        <taxon>Malvoideae</taxon>
        <taxon>Hibiscus</taxon>
    </lineage>
</organism>
<accession>A0ABR2EI81</accession>
<dbReference type="Proteomes" id="UP001472677">
    <property type="component" value="Unassembled WGS sequence"/>
</dbReference>
<proteinExistence type="predicted"/>
<comment type="caution">
    <text evidence="2">The sequence shown here is derived from an EMBL/GenBank/DDBJ whole genome shotgun (WGS) entry which is preliminary data.</text>
</comment>
<dbReference type="InterPro" id="IPR040383">
    <property type="entry name" value="HAKAI/CBLL2"/>
</dbReference>
<dbReference type="PANTHER" id="PTHR13480">
    <property type="entry name" value="E3 UBIQUITIN-PROTEIN LIGASE HAKAI-RELATED"/>
    <property type="match status" value="1"/>
</dbReference>
<evidence type="ECO:0000313" key="3">
    <source>
        <dbReference type="Proteomes" id="UP001472677"/>
    </source>
</evidence>
<sequence length="247" mass="26671">MLQIRLSKTLSSDAAGTVNPSPVEMVLVACPDHLVLADVPVAKSIGGATSSLLVKTRPSACKERIHLLSKTEFESHIHESHADLLDPNAEKGNGKDLEIQSAKQPTGLDSTVRVLNKACWQQSREQLLPRPIMQPKGQPVFGQVPNYPSESQSDTNHFRQGFDRQGTPQPESSQFSDKQGSLLGFPPGPVAGVNYPAAYPPPWNGGQPTWFTDDSSLAISQQRYGGYADLQDKSLGGGKNLDGESQE</sequence>
<feature type="compositionally biased region" description="Polar residues" evidence="1">
    <location>
        <begin position="166"/>
        <end position="179"/>
    </location>
</feature>
<name>A0ABR2EI81_9ROSI</name>
<evidence type="ECO:0000256" key="1">
    <source>
        <dbReference type="SAM" id="MobiDB-lite"/>
    </source>
</evidence>
<reference evidence="2 3" key="1">
    <citation type="journal article" date="2024" name="G3 (Bethesda)">
        <title>Genome assembly of Hibiscus sabdariffa L. provides insights into metabolisms of medicinal natural products.</title>
        <authorList>
            <person name="Kim T."/>
        </authorList>
    </citation>
    <scope>NUCLEOTIDE SEQUENCE [LARGE SCALE GENOMIC DNA]</scope>
    <source>
        <strain evidence="2">TK-2024</strain>
        <tissue evidence="2">Old leaves</tissue>
    </source>
</reference>
<keyword evidence="3" id="KW-1185">Reference proteome</keyword>
<gene>
    <name evidence="2" type="ORF">V6N12_048761</name>
</gene>
<dbReference type="PANTHER" id="PTHR13480:SF0">
    <property type="entry name" value="E3 UBIQUITIN-PROTEIN LIGASE HAKAI"/>
    <property type="match status" value="1"/>
</dbReference>
<feature type="compositionally biased region" description="Polar residues" evidence="1">
    <location>
        <begin position="146"/>
        <end position="155"/>
    </location>
</feature>
<dbReference type="EMBL" id="JBBPBM010000013">
    <property type="protein sequence ID" value="KAK8561697.1"/>
    <property type="molecule type" value="Genomic_DNA"/>
</dbReference>
<feature type="region of interest" description="Disordered" evidence="1">
    <location>
        <begin position="128"/>
        <end position="188"/>
    </location>
</feature>
<evidence type="ECO:0000313" key="2">
    <source>
        <dbReference type="EMBL" id="KAK8561697.1"/>
    </source>
</evidence>
<protein>
    <submittedName>
        <fullName evidence="2">Uncharacterized protein</fullName>
    </submittedName>
</protein>